<feature type="domain" description="OLD protein-like TOPRIM" evidence="2">
    <location>
        <begin position="462"/>
        <end position="526"/>
    </location>
</feature>
<sequence length="681" mass="79337">MKIKKIEVLNFRLLESVSCNLEDDITLIVGKNNTGKTSFFEAIRLATSTDGKFIFEDFSQSSYAVFKSCFNKYLESKKEGITEEDQEELEKELLAEIPKIKINFEIEYNKENNESLVELSEFITDLEDARNDATICVSFEPKNTLKVFQSYENREENSIDLIKYLHQNIKFLYENVCYAIDKKSDYKRIIEDSFKTKIQKVMLFENIKAMRILDDINSDSNNALSIGFSNYYKHRDKTSNQDVKDLENTLKTVSEDLKTKYEKVLESIMSKLGRFGAKTLISIPTITIDSKFDSEKVIKNNIQYLYLQNEVNLPESYNGLGYSNLIYMILELESFIEKFKNSKKVKLSNLLCILIEEPEAHMHPQMQQVFISQVSEVLKDAKNDTDIEIQVIITTHSSHILSESGIETELGFNRIRYFNRLETESGGYKIINQDFNNLKIKNDKRTFRFLRQYLTLHKSDLFFADKVILVEGTTERMLLPQMIKKSAKSLCNEYVSILEVGGAYAHSFREMLEFIKVRTLIITDIDSAQKHIEKNKKKTSKCKVDVGEFTTNQTLIKWLPNKTTIPDLVNCKVEDKIQDNIRVAYQTNENGYNARSFEDAFINANKDFFLTEHPIDKGKKIKDEFSYLKNKDISIEMPDKFTSKQKTEFTFDIMSFNEKEYGEWKVPEYINEGLIWLAKND</sequence>
<dbReference type="InterPro" id="IPR051396">
    <property type="entry name" value="Bact_Antivir_Def_Nuclease"/>
</dbReference>
<feature type="domain" description="Endonuclease GajA/Old nuclease/RecF-like AAA" evidence="1">
    <location>
        <begin position="1"/>
        <end position="400"/>
    </location>
</feature>
<dbReference type="Pfam" id="PF20469">
    <property type="entry name" value="OLD-like_TOPRIM"/>
    <property type="match status" value="1"/>
</dbReference>
<dbReference type="RefSeq" id="WP_128757869.1">
    <property type="nucleotide sequence ID" value="NZ_QOVM01000004.1"/>
</dbReference>
<keyword evidence="4" id="KW-1185">Reference proteome</keyword>
<reference evidence="3 4" key="1">
    <citation type="submission" date="2018-07" db="EMBL/GenBank/DDBJ databases">
        <title>Leeuwenhoekiella genomics.</title>
        <authorList>
            <person name="Tahon G."/>
            <person name="Willems A."/>
        </authorList>
    </citation>
    <scope>NUCLEOTIDE SEQUENCE [LARGE SCALE GENOMIC DNA]</scope>
    <source>
        <strain evidence="3 4">LMG 22550</strain>
    </source>
</reference>
<dbReference type="InterPro" id="IPR027417">
    <property type="entry name" value="P-loop_NTPase"/>
</dbReference>
<evidence type="ECO:0000313" key="4">
    <source>
        <dbReference type="Proteomes" id="UP000289238"/>
    </source>
</evidence>
<evidence type="ECO:0000259" key="1">
    <source>
        <dbReference type="Pfam" id="PF13175"/>
    </source>
</evidence>
<accession>A0A4Q0P675</accession>
<dbReference type="PANTHER" id="PTHR43581">
    <property type="entry name" value="ATP/GTP PHOSPHATASE"/>
    <property type="match status" value="1"/>
</dbReference>
<dbReference type="Proteomes" id="UP000289238">
    <property type="component" value="Unassembled WGS sequence"/>
</dbReference>
<dbReference type="SUPFAM" id="SSF52540">
    <property type="entry name" value="P-loop containing nucleoside triphosphate hydrolases"/>
    <property type="match status" value="1"/>
</dbReference>
<gene>
    <name evidence="3" type="ORF">DSM00_2025</name>
</gene>
<keyword evidence="3" id="KW-0378">Hydrolase</keyword>
<dbReference type="InterPro" id="IPR041685">
    <property type="entry name" value="AAA_GajA/Old/RecF-like"/>
</dbReference>
<dbReference type="Gene3D" id="3.40.50.300">
    <property type="entry name" value="P-loop containing nucleotide triphosphate hydrolases"/>
    <property type="match status" value="1"/>
</dbReference>
<name>A0A4Q0P675_9FLAO</name>
<dbReference type="AlphaFoldDB" id="A0A4Q0P675"/>
<evidence type="ECO:0000259" key="2">
    <source>
        <dbReference type="Pfam" id="PF20469"/>
    </source>
</evidence>
<dbReference type="Pfam" id="PF13175">
    <property type="entry name" value="AAA_15"/>
    <property type="match status" value="1"/>
</dbReference>
<dbReference type="InterPro" id="IPR034139">
    <property type="entry name" value="TOPRIM_OLD"/>
</dbReference>
<evidence type="ECO:0000313" key="3">
    <source>
        <dbReference type="EMBL" id="RXG21961.1"/>
    </source>
</evidence>
<proteinExistence type="predicted"/>
<dbReference type="CDD" id="cd01026">
    <property type="entry name" value="TOPRIM_OLD"/>
    <property type="match status" value="1"/>
</dbReference>
<protein>
    <submittedName>
        <fullName evidence="3">Putative ATP-dependent endonuclease of OLD family</fullName>
    </submittedName>
</protein>
<comment type="caution">
    <text evidence="3">The sequence shown here is derived from an EMBL/GenBank/DDBJ whole genome shotgun (WGS) entry which is preliminary data.</text>
</comment>
<keyword evidence="3" id="KW-0540">Nuclease</keyword>
<organism evidence="3 4">
    <name type="scientific">Leeuwenhoekiella aequorea</name>
    <dbReference type="NCBI Taxonomy" id="283736"/>
    <lineage>
        <taxon>Bacteria</taxon>
        <taxon>Pseudomonadati</taxon>
        <taxon>Bacteroidota</taxon>
        <taxon>Flavobacteriia</taxon>
        <taxon>Flavobacteriales</taxon>
        <taxon>Flavobacteriaceae</taxon>
        <taxon>Leeuwenhoekiella</taxon>
    </lineage>
</organism>
<dbReference type="PANTHER" id="PTHR43581:SF2">
    <property type="entry name" value="EXCINUCLEASE ATPASE SUBUNIT"/>
    <property type="match status" value="1"/>
</dbReference>
<dbReference type="OrthoDB" id="9792800at2"/>
<keyword evidence="3" id="KW-0255">Endonuclease</keyword>
<dbReference type="GO" id="GO:0004519">
    <property type="term" value="F:endonuclease activity"/>
    <property type="evidence" value="ECO:0007669"/>
    <property type="project" value="UniProtKB-KW"/>
</dbReference>
<dbReference type="EMBL" id="QOVM01000004">
    <property type="protein sequence ID" value="RXG21961.1"/>
    <property type="molecule type" value="Genomic_DNA"/>
</dbReference>